<evidence type="ECO:0000313" key="2">
    <source>
        <dbReference type="EMBL" id="MEY8041602.1"/>
    </source>
</evidence>
<dbReference type="Pfam" id="PF18029">
    <property type="entry name" value="Glyoxalase_6"/>
    <property type="match status" value="1"/>
</dbReference>
<dbReference type="InterPro" id="IPR029068">
    <property type="entry name" value="Glyas_Bleomycin-R_OHBP_Dase"/>
</dbReference>
<dbReference type="RefSeq" id="WP_345358885.1">
    <property type="nucleotide sequence ID" value="NZ_BAABII010000004.1"/>
</dbReference>
<feature type="domain" description="VOC" evidence="1">
    <location>
        <begin position="5"/>
        <end position="121"/>
    </location>
</feature>
<accession>A0ABV4CNR8</accession>
<dbReference type="Proteomes" id="UP001564626">
    <property type="component" value="Unassembled WGS sequence"/>
</dbReference>
<dbReference type="InterPro" id="IPR037523">
    <property type="entry name" value="VOC_core"/>
</dbReference>
<name>A0ABV4CNR8_9PSEU</name>
<protein>
    <submittedName>
        <fullName evidence="2">VOC family protein</fullName>
    </submittedName>
</protein>
<dbReference type="InterPro" id="IPR052164">
    <property type="entry name" value="Anthracycline_SecMetBiosynth"/>
</dbReference>
<dbReference type="Gene3D" id="3.10.180.10">
    <property type="entry name" value="2,3-Dihydroxybiphenyl 1,2-Dioxygenase, domain 1"/>
    <property type="match status" value="1"/>
</dbReference>
<proteinExistence type="predicted"/>
<dbReference type="SUPFAM" id="SSF54593">
    <property type="entry name" value="Glyoxalase/Bleomycin resistance protein/Dihydroxybiphenyl dioxygenase"/>
    <property type="match status" value="1"/>
</dbReference>
<organism evidence="2 3">
    <name type="scientific">Saccharopolyspora cebuensis</name>
    <dbReference type="NCBI Taxonomy" id="418759"/>
    <lineage>
        <taxon>Bacteria</taxon>
        <taxon>Bacillati</taxon>
        <taxon>Actinomycetota</taxon>
        <taxon>Actinomycetes</taxon>
        <taxon>Pseudonocardiales</taxon>
        <taxon>Pseudonocardiaceae</taxon>
        <taxon>Saccharopolyspora</taxon>
    </lineage>
</organism>
<dbReference type="InterPro" id="IPR041581">
    <property type="entry name" value="Glyoxalase_6"/>
</dbReference>
<dbReference type="PANTHER" id="PTHR33993:SF14">
    <property type="entry name" value="GB|AAF24581.1"/>
    <property type="match status" value="1"/>
</dbReference>
<sequence length="121" mass="12495">MGAGKIVGFDLTVADAPAIRDFYAAVVGWRPEPLSMGDYDDYLMLSADGTPVAGVCHARGGNADLAPRWLTYLAVPDLAESLRQVVELGGTVLREPGPDGGFAVVQDPAGAVLALMPDPAG</sequence>
<gene>
    <name evidence="2" type="ORF">AB8O55_19520</name>
</gene>
<dbReference type="EMBL" id="JBGEHV010000039">
    <property type="protein sequence ID" value="MEY8041602.1"/>
    <property type="molecule type" value="Genomic_DNA"/>
</dbReference>
<keyword evidence="3" id="KW-1185">Reference proteome</keyword>
<dbReference type="PANTHER" id="PTHR33993">
    <property type="entry name" value="GLYOXALASE-RELATED"/>
    <property type="match status" value="1"/>
</dbReference>
<dbReference type="PROSITE" id="PS51819">
    <property type="entry name" value="VOC"/>
    <property type="match status" value="1"/>
</dbReference>
<evidence type="ECO:0000313" key="3">
    <source>
        <dbReference type="Proteomes" id="UP001564626"/>
    </source>
</evidence>
<comment type="caution">
    <text evidence="2">The sequence shown here is derived from an EMBL/GenBank/DDBJ whole genome shotgun (WGS) entry which is preliminary data.</text>
</comment>
<reference evidence="2 3" key="1">
    <citation type="submission" date="2024-08" db="EMBL/GenBank/DDBJ databases">
        <title>Genome mining of Saccharopolyspora cebuensis PGLac3 from Nigerian medicinal plant.</title>
        <authorList>
            <person name="Ezeobiora C.E."/>
            <person name="Igbokwe N.H."/>
            <person name="Amin D.H."/>
            <person name="Mendie U.E."/>
        </authorList>
    </citation>
    <scope>NUCLEOTIDE SEQUENCE [LARGE SCALE GENOMIC DNA]</scope>
    <source>
        <strain evidence="2 3">PGLac3</strain>
    </source>
</reference>
<dbReference type="CDD" id="cd07247">
    <property type="entry name" value="SgaA_N_like"/>
    <property type="match status" value="1"/>
</dbReference>
<evidence type="ECO:0000259" key="1">
    <source>
        <dbReference type="PROSITE" id="PS51819"/>
    </source>
</evidence>